<comment type="subcellular location">
    <subcellularLocation>
        <location evidence="1">Membrane</location>
        <topology evidence="1">Multi-pass membrane protein</topology>
    </subcellularLocation>
</comment>
<keyword evidence="8" id="KW-1185">Reference proteome</keyword>
<dbReference type="OrthoDB" id="274640at2"/>
<feature type="transmembrane region" description="Helical" evidence="5">
    <location>
        <begin position="460"/>
        <end position="479"/>
    </location>
</feature>
<feature type="transmembrane region" description="Helical" evidence="5">
    <location>
        <begin position="160"/>
        <end position="178"/>
    </location>
</feature>
<evidence type="ECO:0000256" key="4">
    <source>
        <dbReference type="ARBA" id="ARBA00023136"/>
    </source>
</evidence>
<organism evidence="7 8">
    <name type="scientific">Rubripirellula amarantea</name>
    <dbReference type="NCBI Taxonomy" id="2527999"/>
    <lineage>
        <taxon>Bacteria</taxon>
        <taxon>Pseudomonadati</taxon>
        <taxon>Planctomycetota</taxon>
        <taxon>Planctomycetia</taxon>
        <taxon>Pirellulales</taxon>
        <taxon>Pirellulaceae</taxon>
        <taxon>Rubripirellula</taxon>
    </lineage>
</organism>
<keyword evidence="3 5" id="KW-1133">Transmembrane helix</keyword>
<feature type="transmembrane region" description="Helical" evidence="5">
    <location>
        <begin position="567"/>
        <end position="585"/>
    </location>
</feature>
<dbReference type="Pfam" id="PF04932">
    <property type="entry name" value="Wzy_C"/>
    <property type="match status" value="1"/>
</dbReference>
<evidence type="ECO:0000256" key="3">
    <source>
        <dbReference type="ARBA" id="ARBA00022989"/>
    </source>
</evidence>
<feature type="transmembrane region" description="Helical" evidence="5">
    <location>
        <begin position="397"/>
        <end position="416"/>
    </location>
</feature>
<sequence length="780" mass="84446">MAKRRVVRSADVDSVQVKTNVHLDHRQNLRGLARHVAAGWLGGLLVYVAYHTGDSIAVEQGSALWLSVFAFAFLGLVAISGWSPNSHVEKANVSGWQSGKQWWLFDIGVAALAAWMMMAAFASSSGNLRMATNEAWLWVAAAAIMAAARRVLADGSVRRVILVLAVVIATGLAVEAIYQDWISIPASQAEYRSDPDRVLKAAGVDAPPQSSLRMVFENRLFDGGPSATFALANSLAAVLLVGAIVSFAVLRSSWKDLTRLQLQGWSIALLGCLSGLLATRSRSALVAMILGATVVWVLFYRGSLRRRAIANALLVSGAVGVALVLALAAFGNPEWFDSAPLSLEFRLQYWRSTWQMVLDHPLFGCGPGNFQAIYDRYREASTTEQIADPHNFIFETLASGGLVGLGILTAIAASVVRSVRKRRLEGVANGLDPDVNSLTSSGYSVASPADLPSQETAMSASVWIGSAIALFGIWAWGWITRQTPDFSAAKYAIPIAVWVGWSANSSLRQVTDDTVDRIFITVLFVVLLHLSAAGGFTVPGVAMFVWVGVAALARPQQTSVMSNESSLPVTCVSLALLVALMVMSLSPVSSQHANLAIAEAAIRDRINRTASDALQAAVDADRWGFELPLYQSEFLRMELIRTNDDANYRQQWETAIGRVLDRAGENPSVYRQLGVQRLHVYQVFGRQEDLNAASELIAKAYQWAPASVWLAAQSAEIAREQGDLELALELADRASSLAQLGENLERQLWLQQIYVASPLGKSASSQAVRDQALALLDRLK</sequence>
<feature type="domain" description="O-antigen ligase-related" evidence="6">
    <location>
        <begin position="268"/>
        <end position="407"/>
    </location>
</feature>
<keyword evidence="4 5" id="KW-0472">Membrane</keyword>
<dbReference type="PANTHER" id="PTHR37422:SF13">
    <property type="entry name" value="LIPOPOLYSACCHARIDE BIOSYNTHESIS PROTEIN PA4999-RELATED"/>
    <property type="match status" value="1"/>
</dbReference>
<name>A0A5C5WKB7_9BACT</name>
<dbReference type="GO" id="GO:0016874">
    <property type="term" value="F:ligase activity"/>
    <property type="evidence" value="ECO:0007669"/>
    <property type="project" value="UniProtKB-KW"/>
</dbReference>
<dbReference type="EMBL" id="SJPI01000002">
    <property type="protein sequence ID" value="TWT51090.1"/>
    <property type="molecule type" value="Genomic_DNA"/>
</dbReference>
<feature type="transmembrane region" description="Helical" evidence="5">
    <location>
        <begin position="229"/>
        <end position="250"/>
    </location>
</feature>
<dbReference type="InterPro" id="IPR051533">
    <property type="entry name" value="WaaL-like"/>
</dbReference>
<evidence type="ECO:0000256" key="1">
    <source>
        <dbReference type="ARBA" id="ARBA00004141"/>
    </source>
</evidence>
<feature type="transmembrane region" description="Helical" evidence="5">
    <location>
        <begin position="32"/>
        <end position="50"/>
    </location>
</feature>
<protein>
    <submittedName>
        <fullName evidence="7">O-Antigen ligase</fullName>
    </submittedName>
</protein>
<evidence type="ECO:0000259" key="6">
    <source>
        <dbReference type="Pfam" id="PF04932"/>
    </source>
</evidence>
<reference evidence="7 8" key="1">
    <citation type="submission" date="2019-02" db="EMBL/GenBank/DDBJ databases">
        <title>Deep-cultivation of Planctomycetes and their phenomic and genomic characterization uncovers novel biology.</title>
        <authorList>
            <person name="Wiegand S."/>
            <person name="Jogler M."/>
            <person name="Boedeker C."/>
            <person name="Pinto D."/>
            <person name="Vollmers J."/>
            <person name="Rivas-Marin E."/>
            <person name="Kohn T."/>
            <person name="Peeters S.H."/>
            <person name="Heuer A."/>
            <person name="Rast P."/>
            <person name="Oberbeckmann S."/>
            <person name="Bunk B."/>
            <person name="Jeske O."/>
            <person name="Meyerdierks A."/>
            <person name="Storesund J.E."/>
            <person name="Kallscheuer N."/>
            <person name="Luecker S."/>
            <person name="Lage O.M."/>
            <person name="Pohl T."/>
            <person name="Merkel B.J."/>
            <person name="Hornburger P."/>
            <person name="Mueller R.-W."/>
            <person name="Bruemmer F."/>
            <person name="Labrenz M."/>
            <person name="Spormann A.M."/>
            <person name="Op Den Camp H."/>
            <person name="Overmann J."/>
            <person name="Amann R."/>
            <person name="Jetten M.S.M."/>
            <person name="Mascher T."/>
            <person name="Medema M.H."/>
            <person name="Devos D.P."/>
            <person name="Kaster A.-K."/>
            <person name="Ovreas L."/>
            <person name="Rohde M."/>
            <person name="Galperin M.Y."/>
            <person name="Jogler C."/>
        </authorList>
    </citation>
    <scope>NUCLEOTIDE SEQUENCE [LARGE SCALE GENOMIC DNA]</scope>
    <source>
        <strain evidence="7 8">Pla22</strain>
    </source>
</reference>
<dbReference type="Proteomes" id="UP000316598">
    <property type="component" value="Unassembled WGS sequence"/>
</dbReference>
<evidence type="ECO:0000256" key="2">
    <source>
        <dbReference type="ARBA" id="ARBA00022692"/>
    </source>
</evidence>
<dbReference type="RefSeq" id="WP_146516201.1">
    <property type="nucleotide sequence ID" value="NZ_SJPI01000002.1"/>
</dbReference>
<feature type="transmembrane region" description="Helical" evidence="5">
    <location>
        <begin position="135"/>
        <end position="153"/>
    </location>
</feature>
<feature type="transmembrane region" description="Helical" evidence="5">
    <location>
        <begin position="262"/>
        <end position="278"/>
    </location>
</feature>
<dbReference type="InterPro" id="IPR007016">
    <property type="entry name" value="O-antigen_ligase-rel_domated"/>
</dbReference>
<feature type="transmembrane region" description="Helical" evidence="5">
    <location>
        <begin position="103"/>
        <end position="123"/>
    </location>
</feature>
<accession>A0A5C5WKB7</accession>
<gene>
    <name evidence="7" type="ORF">Pla22_38670</name>
</gene>
<evidence type="ECO:0000256" key="5">
    <source>
        <dbReference type="SAM" id="Phobius"/>
    </source>
</evidence>
<dbReference type="GO" id="GO:0016020">
    <property type="term" value="C:membrane"/>
    <property type="evidence" value="ECO:0007669"/>
    <property type="project" value="UniProtKB-SubCell"/>
</dbReference>
<keyword evidence="7" id="KW-0436">Ligase</keyword>
<evidence type="ECO:0000313" key="8">
    <source>
        <dbReference type="Proteomes" id="UP000316598"/>
    </source>
</evidence>
<evidence type="ECO:0000313" key="7">
    <source>
        <dbReference type="EMBL" id="TWT51090.1"/>
    </source>
</evidence>
<comment type="caution">
    <text evidence="7">The sequence shown here is derived from an EMBL/GenBank/DDBJ whole genome shotgun (WGS) entry which is preliminary data.</text>
</comment>
<feature type="transmembrane region" description="Helical" evidence="5">
    <location>
        <begin position="62"/>
        <end position="82"/>
    </location>
</feature>
<proteinExistence type="predicted"/>
<keyword evidence="2 5" id="KW-0812">Transmembrane</keyword>
<dbReference type="PANTHER" id="PTHR37422">
    <property type="entry name" value="TEICHURONIC ACID BIOSYNTHESIS PROTEIN TUAE"/>
    <property type="match status" value="1"/>
</dbReference>
<feature type="transmembrane region" description="Helical" evidence="5">
    <location>
        <begin position="519"/>
        <end position="547"/>
    </location>
</feature>
<dbReference type="AlphaFoldDB" id="A0A5C5WKB7"/>
<feature type="transmembrane region" description="Helical" evidence="5">
    <location>
        <begin position="312"/>
        <end position="331"/>
    </location>
</feature>
<feature type="transmembrane region" description="Helical" evidence="5">
    <location>
        <begin position="284"/>
        <end position="300"/>
    </location>
</feature>